<gene>
    <name evidence="3" type="ORF">RI543_004189</name>
</gene>
<dbReference type="PANTHER" id="PTHR47185:SF1">
    <property type="entry name" value="PX DOMAIN-CONTAINING PROTEIN YPR097W"/>
    <property type="match status" value="1"/>
</dbReference>
<dbReference type="EMBL" id="JAWIZZ010000053">
    <property type="protein sequence ID" value="KAK5778522.1"/>
    <property type="molecule type" value="Genomic_DNA"/>
</dbReference>
<dbReference type="InterPro" id="IPR024555">
    <property type="entry name" value="PX-associated"/>
</dbReference>
<feature type="compositionally biased region" description="Basic and acidic residues" evidence="1">
    <location>
        <begin position="291"/>
        <end position="307"/>
    </location>
</feature>
<evidence type="ECO:0000256" key="1">
    <source>
        <dbReference type="SAM" id="MobiDB-lite"/>
    </source>
</evidence>
<sequence>MSKILTPTQEHYLKREFLKFQLAKELNDLNNKDALRRFGFPFTDKDPKLKSFKSTDNKNLSSYNKQQSIVNTQFPLCSYLLREFIMTFPLVSKNIEVDQAFWQEKVQIFFEHFMSLGFSESYDREKSTKRKKIGLKLTKIILLLFNSGIGVSDEVEYYSTDKFQLNKDEFRKRSKVEEFAIPTMENLKQLITHEPIYINNWDINIVGCVKERNIFKNRNWKKSQSVKNKSYSSTLSKSTQVLTSGTIKSITSTSKWMKNTLASTAPTSIFAKLSISGNDMPSSTGTTKNGDAIKLRNDSHSSKLDKDSSNHKYWFVIKVRNKEKPNEIIYSAKTYKDFKILSHNLKMELPGKKLPKLPEKTKQSLSLTTSNELLPNGRVPDQPKETIVSSTEIECRTLNSTLNSTQNSINDDDNIKGLKQNEILIDAKNIVNNIIENEGINDGKDIDTIEDEVEDELEEEENIDGIFEDASDAKTNTLVHEKMRTSLRQYLRRLSNDRETSENIIFVNFLSKQNIIDGTRFNKEVEEDIRYRELVDINNLTNQLKFQKLALQKSLELQDLVKDFKSSLLRDEKYLLCLVNEIREKKRIEELSPLLQQFIEWFKIYLSSIIYQLFLGNDNSYGFYTQIKKLHRIMPYTMMGQIMRFTNPMSIMKGMMDLFLAQPFGNNSLLQTMFSTILTEDLKSQTNIIKKLETIILKESKHASQIINVLKTFIEMDHLNHYRDDKEKSGYGTNGDKTTDRVYFNIERIHEESRTMNMPMCLIILMKYFESKTISNEAVTEVIESYNGWKLKEDSGLYFQHIKKLFQLYIKERDKRLMRKLWQDPELSKLLKAIVTMIYEPMVKLFKIARMDIALKNFEMFMNDLIKLMDEIINGQLENSTEFNIIENIIQLVTKHQNSFFEFVHDVYNNDTEGIFEGFIKWITKIIRFLQCSKYGSMDGKERIDLNKLVAEKGSQIHLDVDTLKKQIDSVIEKKMESRRLYRKLVESKIKSGEPSDESNMNSTNNTKCKNSKKLKENTNIQQFMDQRWRQVASNVIPDHSISLGLQDGELVDLDLDIKDYEYLQKNKDTELEQKYKEILNKPVDESLIEQMTHVVFEPVLKQWLL</sequence>
<dbReference type="InterPro" id="IPR036871">
    <property type="entry name" value="PX_dom_sf"/>
</dbReference>
<comment type="caution">
    <text evidence="3">The sequence shown here is derived from an EMBL/GenBank/DDBJ whole genome shotgun (WGS) entry which is preliminary data.</text>
</comment>
<evidence type="ECO:0000313" key="3">
    <source>
        <dbReference type="EMBL" id="KAK5778522.1"/>
    </source>
</evidence>
<accession>A0AAN7WN85</accession>
<protein>
    <recommendedName>
        <fullName evidence="2">PX domain-containing protein</fullName>
    </recommendedName>
</protein>
<name>A0AAN7WN85_9SACH</name>
<evidence type="ECO:0000259" key="2">
    <source>
        <dbReference type="PROSITE" id="PS50195"/>
    </source>
</evidence>
<dbReference type="Pfam" id="PF12828">
    <property type="entry name" value="PXB"/>
    <property type="match status" value="1"/>
</dbReference>
<organism evidence="3 4">
    <name type="scientific">Arxiozyma heterogenica</name>
    <dbReference type="NCBI Taxonomy" id="278026"/>
    <lineage>
        <taxon>Eukaryota</taxon>
        <taxon>Fungi</taxon>
        <taxon>Dikarya</taxon>
        <taxon>Ascomycota</taxon>
        <taxon>Saccharomycotina</taxon>
        <taxon>Saccharomycetes</taxon>
        <taxon>Saccharomycetales</taxon>
        <taxon>Saccharomycetaceae</taxon>
        <taxon>Arxiozyma</taxon>
    </lineage>
</organism>
<dbReference type="Gene3D" id="3.30.1520.10">
    <property type="entry name" value="Phox-like domain"/>
    <property type="match status" value="1"/>
</dbReference>
<feature type="region of interest" description="Disordered" evidence="1">
    <location>
        <begin position="992"/>
        <end position="1012"/>
    </location>
</feature>
<dbReference type="InterPro" id="IPR024554">
    <property type="entry name" value="LEC1-like_C"/>
</dbReference>
<dbReference type="Proteomes" id="UP001306508">
    <property type="component" value="Unassembled WGS sequence"/>
</dbReference>
<feature type="domain" description="PX" evidence="2">
    <location>
        <begin position="293"/>
        <end position="516"/>
    </location>
</feature>
<evidence type="ECO:0000313" key="4">
    <source>
        <dbReference type="Proteomes" id="UP001306508"/>
    </source>
</evidence>
<dbReference type="AlphaFoldDB" id="A0AAN7WN85"/>
<feature type="region of interest" description="Disordered" evidence="1">
    <location>
        <begin position="280"/>
        <end position="307"/>
    </location>
</feature>
<dbReference type="InterPro" id="IPR047168">
    <property type="entry name" value="LEC1-like"/>
</dbReference>
<feature type="compositionally biased region" description="Polar residues" evidence="1">
    <location>
        <begin position="280"/>
        <end position="289"/>
    </location>
</feature>
<dbReference type="GO" id="GO:0035091">
    <property type="term" value="F:phosphatidylinositol binding"/>
    <property type="evidence" value="ECO:0007669"/>
    <property type="project" value="InterPro"/>
</dbReference>
<keyword evidence="4" id="KW-1185">Reference proteome</keyword>
<dbReference type="InterPro" id="IPR001683">
    <property type="entry name" value="PX_dom"/>
</dbReference>
<proteinExistence type="predicted"/>
<dbReference type="PROSITE" id="PS50195">
    <property type="entry name" value="PX"/>
    <property type="match status" value="1"/>
</dbReference>
<feature type="compositionally biased region" description="Low complexity" evidence="1">
    <location>
        <begin position="999"/>
        <end position="1009"/>
    </location>
</feature>
<dbReference type="Pfam" id="PF12825">
    <property type="entry name" value="DUF3818"/>
    <property type="match status" value="1"/>
</dbReference>
<dbReference type="SUPFAM" id="SSF64268">
    <property type="entry name" value="PX domain"/>
    <property type="match status" value="1"/>
</dbReference>
<reference evidence="4" key="1">
    <citation type="submission" date="2023-07" db="EMBL/GenBank/DDBJ databases">
        <title>A draft genome of Kazachstania heterogenica Y-27499.</title>
        <authorList>
            <person name="Donic C."/>
            <person name="Kralova J.S."/>
            <person name="Fidel L."/>
            <person name="Ben-Dor S."/>
            <person name="Jung S."/>
        </authorList>
    </citation>
    <scope>NUCLEOTIDE SEQUENCE [LARGE SCALE GENOMIC DNA]</scope>
    <source>
        <strain evidence="4">Y27499</strain>
    </source>
</reference>
<dbReference type="PANTHER" id="PTHR47185">
    <property type="entry name" value="PX DOMAIN-CONTAINING PROTEIN YPR097W"/>
    <property type="match status" value="1"/>
</dbReference>